<accession>A0A6A4VKJ2</accession>
<reference evidence="3 4" key="1">
    <citation type="submission" date="2019-07" db="EMBL/GenBank/DDBJ databases">
        <title>Draft genome assembly of a fouling barnacle, Amphibalanus amphitrite (Darwin, 1854): The first reference genome for Thecostraca.</title>
        <authorList>
            <person name="Kim W."/>
        </authorList>
    </citation>
    <scope>NUCLEOTIDE SEQUENCE [LARGE SCALE GENOMIC DNA]</scope>
    <source>
        <strain evidence="3">SNU_AA5</strain>
        <tissue evidence="3">Soma without cirri and trophi</tissue>
    </source>
</reference>
<evidence type="ECO:0008006" key="5">
    <source>
        <dbReference type="Google" id="ProtNLM"/>
    </source>
</evidence>
<dbReference type="Proteomes" id="UP000440578">
    <property type="component" value="Unassembled WGS sequence"/>
</dbReference>
<dbReference type="AlphaFoldDB" id="A0A6A4VKJ2"/>
<comment type="caution">
    <text evidence="3">The sequence shown here is derived from an EMBL/GenBank/DDBJ whole genome shotgun (WGS) entry which is preliminary data.</text>
</comment>
<evidence type="ECO:0000313" key="4">
    <source>
        <dbReference type="Proteomes" id="UP000440578"/>
    </source>
</evidence>
<feature type="transmembrane region" description="Helical" evidence="2">
    <location>
        <begin position="273"/>
        <end position="297"/>
    </location>
</feature>
<dbReference type="EMBL" id="VIIS01001699">
    <property type="protein sequence ID" value="KAF0294173.1"/>
    <property type="molecule type" value="Genomic_DNA"/>
</dbReference>
<organism evidence="3 4">
    <name type="scientific">Amphibalanus amphitrite</name>
    <name type="common">Striped barnacle</name>
    <name type="synonym">Balanus amphitrite</name>
    <dbReference type="NCBI Taxonomy" id="1232801"/>
    <lineage>
        <taxon>Eukaryota</taxon>
        <taxon>Metazoa</taxon>
        <taxon>Ecdysozoa</taxon>
        <taxon>Arthropoda</taxon>
        <taxon>Crustacea</taxon>
        <taxon>Multicrustacea</taxon>
        <taxon>Cirripedia</taxon>
        <taxon>Thoracica</taxon>
        <taxon>Thoracicalcarea</taxon>
        <taxon>Balanomorpha</taxon>
        <taxon>Balanoidea</taxon>
        <taxon>Balanidae</taxon>
        <taxon>Amphibalaninae</taxon>
        <taxon>Amphibalanus</taxon>
    </lineage>
</organism>
<gene>
    <name evidence="3" type="ORF">FJT64_008109</name>
</gene>
<feature type="compositionally biased region" description="Low complexity" evidence="1">
    <location>
        <begin position="328"/>
        <end position="352"/>
    </location>
</feature>
<evidence type="ECO:0000256" key="2">
    <source>
        <dbReference type="SAM" id="Phobius"/>
    </source>
</evidence>
<keyword evidence="2" id="KW-0472">Membrane</keyword>
<keyword evidence="2" id="KW-1133">Transmembrane helix</keyword>
<sequence>MWKLYVRMPTNPRLSIYDRFYLTEKQCSKELSKDGEHCNPHDCQHGFLLHDCLCLCLPDYSGPKCDTKLSSPDSSSSLGFSLPPFPISIFFSLAYVHSGMEMVADAPSQARRFLWSAKVEAPADHRLHLALFPTHLRRHLEHRPTDLERIQTRLLYTHAGPTLYRVLHLADHLPIVRVSPRLRRVTLLLLAHGDQPLSPLLLGSPLVTRHEPDPRLHLRLARSPSAPSVLLAQLVTLSQLPADELTMQMETEMPPRSESPPPAGPEADPLRHYLPVVLGIVCGLWFILLAVAILCYVQSERRSAAEPPPPPPLATDATSCHLADSDESGSSGSASSASPGGGSLTSAATTVAPSDEGSGSTHVQFAEPPVDDEVVVSTSSQHAIDRRASMYNSIFS</sequence>
<keyword evidence="4" id="KW-1185">Reference proteome</keyword>
<evidence type="ECO:0000256" key="1">
    <source>
        <dbReference type="SAM" id="MobiDB-lite"/>
    </source>
</evidence>
<name>A0A6A4VKJ2_AMPAM</name>
<proteinExistence type="predicted"/>
<keyword evidence="2" id="KW-0812">Transmembrane</keyword>
<evidence type="ECO:0000313" key="3">
    <source>
        <dbReference type="EMBL" id="KAF0294173.1"/>
    </source>
</evidence>
<protein>
    <recommendedName>
        <fullName evidence="5">EGF-like domain-containing protein</fullName>
    </recommendedName>
</protein>
<feature type="region of interest" description="Disordered" evidence="1">
    <location>
        <begin position="302"/>
        <end position="373"/>
    </location>
</feature>